<comment type="catalytic activity">
    <reaction evidence="8 9">
        <text>(R)-4'-phosphopantetheine + ATP + H(+) = 3'-dephospho-CoA + diphosphate</text>
        <dbReference type="Rhea" id="RHEA:19801"/>
        <dbReference type="ChEBI" id="CHEBI:15378"/>
        <dbReference type="ChEBI" id="CHEBI:30616"/>
        <dbReference type="ChEBI" id="CHEBI:33019"/>
        <dbReference type="ChEBI" id="CHEBI:57328"/>
        <dbReference type="ChEBI" id="CHEBI:61723"/>
        <dbReference type="EC" id="2.7.7.3"/>
    </reaction>
</comment>
<comment type="subcellular location">
    <subcellularLocation>
        <location evidence="9">Cytoplasm</location>
    </subcellularLocation>
</comment>
<keyword evidence="3 9" id="KW-0548">Nucleotidyltransferase</keyword>
<feature type="domain" description="Cytidyltransferase-like" evidence="10">
    <location>
        <begin position="7"/>
        <end position="133"/>
    </location>
</feature>
<dbReference type="GO" id="GO:0005737">
    <property type="term" value="C:cytoplasm"/>
    <property type="evidence" value="ECO:0007669"/>
    <property type="project" value="UniProtKB-SubCell"/>
</dbReference>
<feature type="binding site" evidence="9">
    <location>
        <position position="88"/>
    </location>
    <ligand>
        <name>substrate</name>
    </ligand>
</feature>
<organism evidence="11">
    <name type="scientific">OCS116 cluster bacterium</name>
    <dbReference type="NCBI Taxonomy" id="2030921"/>
    <lineage>
        <taxon>Bacteria</taxon>
        <taxon>Pseudomonadati</taxon>
        <taxon>Pseudomonadota</taxon>
        <taxon>Alphaproteobacteria</taxon>
        <taxon>OCS116 cluster</taxon>
    </lineage>
</organism>
<evidence type="ECO:0000256" key="4">
    <source>
        <dbReference type="ARBA" id="ARBA00022741"/>
    </source>
</evidence>
<dbReference type="EC" id="2.7.7.3" evidence="9"/>
<dbReference type="AlphaFoldDB" id="A0A2A4Z8Y2"/>
<evidence type="ECO:0000259" key="10">
    <source>
        <dbReference type="Pfam" id="PF01467"/>
    </source>
</evidence>
<proteinExistence type="inferred from homology"/>
<evidence type="ECO:0000256" key="8">
    <source>
        <dbReference type="ARBA" id="ARBA00029346"/>
    </source>
</evidence>
<comment type="similarity">
    <text evidence="9">Belongs to the bacterial CoaD family.</text>
</comment>
<comment type="caution">
    <text evidence="9">Lacks conserved residue(s) required for the propagation of feature annotation.</text>
</comment>
<dbReference type="EMBL" id="NVUS01000003">
    <property type="protein sequence ID" value="PCJ02998.1"/>
    <property type="molecule type" value="Genomic_DNA"/>
</dbReference>
<feature type="binding site" evidence="9">
    <location>
        <begin position="123"/>
        <end position="129"/>
    </location>
    <ligand>
        <name>ATP</name>
        <dbReference type="ChEBI" id="CHEBI:30616"/>
    </ligand>
</feature>
<feature type="binding site" evidence="9">
    <location>
        <position position="74"/>
    </location>
    <ligand>
        <name>substrate</name>
    </ligand>
</feature>
<comment type="pathway">
    <text evidence="9">Cofactor biosynthesis; coenzyme A biosynthesis; CoA from (R)-pantothenate: step 4/5.</text>
</comment>
<gene>
    <name evidence="9" type="primary">coaD</name>
    <name evidence="11" type="ORF">COB13_03405</name>
</gene>
<evidence type="ECO:0000313" key="11">
    <source>
        <dbReference type="EMBL" id="PCJ02998.1"/>
    </source>
</evidence>
<name>A0A2A4Z8Y2_9PROT</name>
<evidence type="ECO:0000256" key="9">
    <source>
        <dbReference type="HAMAP-Rule" id="MF_00151"/>
    </source>
</evidence>
<dbReference type="PANTHER" id="PTHR21342">
    <property type="entry name" value="PHOSPHOPANTETHEINE ADENYLYLTRANSFERASE"/>
    <property type="match status" value="1"/>
</dbReference>
<comment type="caution">
    <text evidence="11">The sequence shown here is derived from an EMBL/GenBank/DDBJ whole genome shotgun (WGS) entry which is preliminary data.</text>
</comment>
<feature type="binding site" evidence="9">
    <location>
        <begin position="11"/>
        <end position="12"/>
    </location>
    <ligand>
        <name>ATP</name>
        <dbReference type="ChEBI" id="CHEBI:30616"/>
    </ligand>
</feature>
<comment type="subunit">
    <text evidence="9">Homohexamer.</text>
</comment>
<evidence type="ECO:0000256" key="2">
    <source>
        <dbReference type="ARBA" id="ARBA00022679"/>
    </source>
</evidence>
<keyword evidence="7 9" id="KW-0173">Coenzyme A biosynthesis</keyword>
<dbReference type="InterPro" id="IPR004821">
    <property type="entry name" value="Cyt_trans-like"/>
</dbReference>
<feature type="binding site" evidence="9">
    <location>
        <position position="19"/>
    </location>
    <ligand>
        <name>ATP</name>
        <dbReference type="ChEBI" id="CHEBI:30616"/>
    </ligand>
</feature>
<dbReference type="Pfam" id="PF01467">
    <property type="entry name" value="CTP_transf_like"/>
    <property type="match status" value="1"/>
</dbReference>
<dbReference type="GO" id="GO:0005524">
    <property type="term" value="F:ATP binding"/>
    <property type="evidence" value="ECO:0007669"/>
    <property type="project" value="UniProtKB-KW"/>
</dbReference>
<feature type="site" description="Transition state stabilizer" evidence="9">
    <location>
        <position position="19"/>
    </location>
</feature>
<dbReference type="SUPFAM" id="SSF52374">
    <property type="entry name" value="Nucleotidylyl transferase"/>
    <property type="match status" value="1"/>
</dbReference>
<dbReference type="NCBIfam" id="TIGR01510">
    <property type="entry name" value="coaD_prev_kdtB"/>
    <property type="match status" value="1"/>
</dbReference>
<protein>
    <recommendedName>
        <fullName evidence="9">Phosphopantetheine adenylyltransferase</fullName>
        <ecNumber evidence="9">2.7.7.3</ecNumber>
    </recommendedName>
    <alternativeName>
        <fullName evidence="9">Dephospho-CoA pyrophosphorylase</fullName>
    </alternativeName>
    <alternativeName>
        <fullName evidence="9">Pantetheine-phosphate adenylyltransferase</fullName>
        <shortName evidence="9">PPAT</shortName>
    </alternativeName>
</protein>
<accession>A0A2A4Z8Y2</accession>
<feature type="binding site" evidence="9">
    <location>
        <position position="99"/>
    </location>
    <ligand>
        <name>ATP</name>
        <dbReference type="ChEBI" id="CHEBI:30616"/>
    </ligand>
</feature>
<dbReference type="Gene3D" id="3.40.50.620">
    <property type="entry name" value="HUPs"/>
    <property type="match status" value="1"/>
</dbReference>
<dbReference type="GO" id="GO:0004595">
    <property type="term" value="F:pantetheine-phosphate adenylyltransferase activity"/>
    <property type="evidence" value="ECO:0007669"/>
    <property type="project" value="UniProtKB-UniRule"/>
</dbReference>
<dbReference type="HAMAP" id="MF_00151">
    <property type="entry name" value="PPAT_bact"/>
    <property type="match status" value="1"/>
</dbReference>
<comment type="cofactor">
    <cofactor evidence="9">
        <name>Mg(2+)</name>
        <dbReference type="ChEBI" id="CHEBI:18420"/>
    </cofactor>
</comment>
<sequence>MTQRIGVFAGSFDPITFGHIDIFERCLDIVDTLVIAIGAQHSKTALFTPEERLELIAETVKSDRLQLVTFDGLLVDEAKRLQADFLIRSIRNGQDFEYEKTMATMNEQLSGIETINLFANPQYSHISSSIVRQIAKMNGDISKFVPENIVNSIKRKLK</sequence>
<evidence type="ECO:0000256" key="5">
    <source>
        <dbReference type="ARBA" id="ARBA00022840"/>
    </source>
</evidence>
<reference key="1">
    <citation type="submission" date="2017-08" db="EMBL/GenBank/DDBJ databases">
        <title>A dynamic microbial community with high functional redundancy inhabits the cold, oxic subseafloor aquifer.</title>
        <authorList>
            <person name="Tully B.J."/>
            <person name="Wheat C.G."/>
            <person name="Glazer B.T."/>
            <person name="Huber J.A."/>
        </authorList>
    </citation>
    <scope>NUCLEOTIDE SEQUENCE [LARGE SCALE GENOMIC DNA]</scope>
</reference>
<comment type="function">
    <text evidence="9">Reversibly transfers an adenylyl group from ATP to 4'-phosphopantetheine, yielding dephospho-CoA (dPCoA) and pyrophosphate.</text>
</comment>
<evidence type="ECO:0000256" key="6">
    <source>
        <dbReference type="ARBA" id="ARBA00022842"/>
    </source>
</evidence>
<dbReference type="GO" id="GO:0015937">
    <property type="term" value="P:coenzyme A biosynthetic process"/>
    <property type="evidence" value="ECO:0007669"/>
    <property type="project" value="UniProtKB-UniRule"/>
</dbReference>
<dbReference type="InterPro" id="IPR014729">
    <property type="entry name" value="Rossmann-like_a/b/a_fold"/>
</dbReference>
<keyword evidence="5 9" id="KW-0067">ATP-binding</keyword>
<dbReference type="NCBIfam" id="TIGR00125">
    <property type="entry name" value="cyt_tran_rel"/>
    <property type="match status" value="1"/>
</dbReference>
<dbReference type="InterPro" id="IPR001980">
    <property type="entry name" value="PPAT"/>
</dbReference>
<evidence type="ECO:0000256" key="1">
    <source>
        <dbReference type="ARBA" id="ARBA00022490"/>
    </source>
</evidence>
<keyword evidence="1 9" id="KW-0963">Cytoplasm</keyword>
<feature type="binding site" evidence="9">
    <location>
        <position position="11"/>
    </location>
    <ligand>
        <name>substrate</name>
    </ligand>
</feature>
<reference evidence="11" key="2">
    <citation type="journal article" date="2018" name="ISME J.">
        <title>A dynamic microbial community with high functional redundancy inhabits the cold, oxic subseafloor aquifer.</title>
        <authorList>
            <person name="Tully B.J."/>
            <person name="Wheat C.G."/>
            <person name="Glazer B.T."/>
            <person name="Huber J.A."/>
        </authorList>
    </citation>
    <scope>NUCLEOTIDE SEQUENCE</scope>
    <source>
        <strain evidence="11">NORP83</strain>
    </source>
</reference>
<keyword evidence="6 9" id="KW-0460">Magnesium</keyword>
<dbReference type="UniPathway" id="UPA00241">
    <property type="reaction ID" value="UER00355"/>
</dbReference>
<dbReference type="PANTHER" id="PTHR21342:SF1">
    <property type="entry name" value="PHOSPHOPANTETHEINE ADENYLYLTRANSFERASE"/>
    <property type="match status" value="1"/>
</dbReference>
<evidence type="ECO:0000256" key="7">
    <source>
        <dbReference type="ARBA" id="ARBA00022993"/>
    </source>
</evidence>
<dbReference type="PRINTS" id="PR01020">
    <property type="entry name" value="LPSBIOSNTHSS"/>
</dbReference>
<evidence type="ECO:0000256" key="3">
    <source>
        <dbReference type="ARBA" id="ARBA00022695"/>
    </source>
</evidence>
<keyword evidence="2 9" id="KW-0808">Transferase</keyword>
<dbReference type="CDD" id="cd02163">
    <property type="entry name" value="PPAT"/>
    <property type="match status" value="1"/>
</dbReference>
<feature type="binding site" evidence="9">
    <location>
        <position position="43"/>
    </location>
    <ligand>
        <name>substrate</name>
    </ligand>
</feature>
<keyword evidence="4 9" id="KW-0547">Nucleotide-binding</keyword>